<dbReference type="AlphaFoldDB" id="B0DJ57"/>
<keyword evidence="2" id="KW-1185">Reference proteome</keyword>
<gene>
    <name evidence="1" type="ORF">LACBIDRAFT_329765</name>
</gene>
<dbReference type="RefSeq" id="XP_001883904.1">
    <property type="nucleotide sequence ID" value="XM_001883869.1"/>
</dbReference>
<dbReference type="InParanoid" id="B0DJ57"/>
<protein>
    <submittedName>
        <fullName evidence="1">Predicted protein</fullName>
    </submittedName>
</protein>
<dbReference type="KEGG" id="lbc:LACBIDRAFT_329765"/>
<evidence type="ECO:0000313" key="1">
    <source>
        <dbReference type="EMBL" id="EDR05346.1"/>
    </source>
</evidence>
<name>B0DJ57_LACBS</name>
<organism evidence="2">
    <name type="scientific">Laccaria bicolor (strain S238N-H82 / ATCC MYA-4686)</name>
    <name type="common">Bicoloured deceiver</name>
    <name type="synonym">Laccaria laccata var. bicolor</name>
    <dbReference type="NCBI Taxonomy" id="486041"/>
    <lineage>
        <taxon>Eukaryota</taxon>
        <taxon>Fungi</taxon>
        <taxon>Dikarya</taxon>
        <taxon>Basidiomycota</taxon>
        <taxon>Agaricomycotina</taxon>
        <taxon>Agaricomycetes</taxon>
        <taxon>Agaricomycetidae</taxon>
        <taxon>Agaricales</taxon>
        <taxon>Agaricineae</taxon>
        <taxon>Hydnangiaceae</taxon>
        <taxon>Laccaria</taxon>
    </lineage>
</organism>
<evidence type="ECO:0000313" key="2">
    <source>
        <dbReference type="Proteomes" id="UP000001194"/>
    </source>
</evidence>
<dbReference type="EMBL" id="DS547113">
    <property type="protein sequence ID" value="EDR05346.1"/>
    <property type="molecule type" value="Genomic_DNA"/>
</dbReference>
<dbReference type="HOGENOM" id="CLU_1102951_0_0_1"/>
<reference evidence="1 2" key="1">
    <citation type="journal article" date="2008" name="Nature">
        <title>The genome of Laccaria bicolor provides insights into mycorrhizal symbiosis.</title>
        <authorList>
            <person name="Martin F."/>
            <person name="Aerts A."/>
            <person name="Ahren D."/>
            <person name="Brun A."/>
            <person name="Danchin E.G.J."/>
            <person name="Duchaussoy F."/>
            <person name="Gibon J."/>
            <person name="Kohler A."/>
            <person name="Lindquist E."/>
            <person name="Pereda V."/>
            <person name="Salamov A."/>
            <person name="Shapiro H.J."/>
            <person name="Wuyts J."/>
            <person name="Blaudez D."/>
            <person name="Buee M."/>
            <person name="Brokstein P."/>
            <person name="Canbaeck B."/>
            <person name="Cohen D."/>
            <person name="Courty P.E."/>
            <person name="Coutinho P.M."/>
            <person name="Delaruelle C."/>
            <person name="Detter J.C."/>
            <person name="Deveau A."/>
            <person name="DiFazio S."/>
            <person name="Duplessis S."/>
            <person name="Fraissinet-Tachet L."/>
            <person name="Lucic E."/>
            <person name="Frey-Klett P."/>
            <person name="Fourrey C."/>
            <person name="Feussner I."/>
            <person name="Gay G."/>
            <person name="Grimwood J."/>
            <person name="Hoegger P.J."/>
            <person name="Jain P."/>
            <person name="Kilaru S."/>
            <person name="Labbe J."/>
            <person name="Lin Y.C."/>
            <person name="Legue V."/>
            <person name="Le Tacon F."/>
            <person name="Marmeisse R."/>
            <person name="Melayah D."/>
            <person name="Montanini B."/>
            <person name="Muratet M."/>
            <person name="Nehls U."/>
            <person name="Niculita-Hirzel H."/>
            <person name="Oudot-Le Secq M.P."/>
            <person name="Peter M."/>
            <person name="Quesneville H."/>
            <person name="Rajashekar B."/>
            <person name="Reich M."/>
            <person name="Rouhier N."/>
            <person name="Schmutz J."/>
            <person name="Yin T."/>
            <person name="Chalot M."/>
            <person name="Henrissat B."/>
            <person name="Kuees U."/>
            <person name="Lucas S."/>
            <person name="Van de Peer Y."/>
            <person name="Podila G.K."/>
            <person name="Polle A."/>
            <person name="Pukkila P.J."/>
            <person name="Richardson P.M."/>
            <person name="Rouze P."/>
            <person name="Sanders I.R."/>
            <person name="Stajich J.E."/>
            <person name="Tunlid A."/>
            <person name="Tuskan G."/>
            <person name="Grigoriev I.V."/>
        </authorList>
    </citation>
    <scope>NUCLEOTIDE SEQUENCE [LARGE SCALE GENOMIC DNA]</scope>
    <source>
        <strain evidence="2">S238N-H82 / ATCC MYA-4686</strain>
    </source>
</reference>
<dbReference type="Proteomes" id="UP000001194">
    <property type="component" value="Unassembled WGS sequence"/>
</dbReference>
<sequence>MESLVCKSELVPNLVTTTYYRSPSLRIHLLTDVDHIVWPYPLATLSEAVSVLIHGTRCGNLTAGQTDLVVSVGTIYLLAHAIAQSPSSLPSTSTNHHSTLRKTTACLPGLLPPYGRSSRDFGRTTLSHKGDRRTPFQVRRFQPLHPYDVRGGIGAFGATTEMIKAQSEISDVVYDYAVSCNPTVLKWLLTLSLRIVVFSVIVLEFQVYDLKISMLSILGVQTVVFEETYTYCILLKCLDLFALNWSAPISQP</sequence>
<accession>B0DJ57</accession>
<dbReference type="GeneID" id="6079669"/>
<proteinExistence type="predicted"/>